<name>A0A1G9GMG0_9BACL</name>
<gene>
    <name evidence="1" type="ORF">SAMN05216191_101480</name>
</gene>
<dbReference type="PROSITE" id="PS51257">
    <property type="entry name" value="PROKAR_LIPOPROTEIN"/>
    <property type="match status" value="1"/>
</dbReference>
<dbReference type="RefSeq" id="WP_244280673.1">
    <property type="nucleotide sequence ID" value="NZ_CP048429.1"/>
</dbReference>
<reference evidence="1 2" key="1">
    <citation type="submission" date="2016-10" db="EMBL/GenBank/DDBJ databases">
        <authorList>
            <person name="de Groot N.N."/>
        </authorList>
    </citation>
    <scope>NUCLEOTIDE SEQUENCE [LARGE SCALE GENOMIC DNA]</scope>
    <source>
        <strain evidence="1 2">CGMCC 1.10239</strain>
    </source>
</reference>
<protein>
    <submittedName>
        <fullName evidence="1">Uncharacterized protein</fullName>
    </submittedName>
</protein>
<dbReference type="Proteomes" id="UP000182783">
    <property type="component" value="Unassembled WGS sequence"/>
</dbReference>
<accession>A0A1G9GMG0</accession>
<dbReference type="AlphaFoldDB" id="A0A1G9GMG0"/>
<proteinExistence type="predicted"/>
<evidence type="ECO:0000313" key="1">
    <source>
        <dbReference type="EMBL" id="SDL01871.1"/>
    </source>
</evidence>
<dbReference type="EMBL" id="FNGM01000001">
    <property type="protein sequence ID" value="SDL01871.1"/>
    <property type="molecule type" value="Genomic_DNA"/>
</dbReference>
<organism evidence="1 2">
    <name type="scientific">Paenibacillus jilunlii</name>
    <dbReference type="NCBI Taxonomy" id="682956"/>
    <lineage>
        <taxon>Bacteria</taxon>
        <taxon>Bacillati</taxon>
        <taxon>Bacillota</taxon>
        <taxon>Bacilli</taxon>
        <taxon>Bacillales</taxon>
        <taxon>Paenibacillaceae</taxon>
        <taxon>Paenibacillus</taxon>
    </lineage>
</organism>
<sequence length="123" mass="13232">MKNQLSLLAASLILGLSIITGCMIISNDRPAGSGQAVEAQATENKLLLTLQETAVLLGISEDQVMNIMKAENSLLSNDGPFGGTKIPYIKVDAQFLFNKAGLLEWIQAATTEKRVYSGAKMFK</sequence>
<evidence type="ECO:0000313" key="2">
    <source>
        <dbReference type="Proteomes" id="UP000182783"/>
    </source>
</evidence>